<dbReference type="GO" id="GO:0008270">
    <property type="term" value="F:zinc ion binding"/>
    <property type="evidence" value="ECO:0007669"/>
    <property type="project" value="InterPro"/>
</dbReference>
<dbReference type="OrthoDB" id="4898680at2759"/>
<comment type="subcellular location">
    <subcellularLocation>
        <location evidence="1">Nucleus</location>
    </subcellularLocation>
</comment>
<gene>
    <name evidence="5" type="ORF">EJ04DRAFT_513067</name>
</gene>
<comment type="caution">
    <text evidence="5">The sequence shown here is derived from an EMBL/GenBank/DDBJ whole genome shotgun (WGS) entry which is preliminary data.</text>
</comment>
<name>A0A9P4V1Y2_9PLEO</name>
<evidence type="ECO:0000313" key="5">
    <source>
        <dbReference type="EMBL" id="KAF2733558.1"/>
    </source>
</evidence>
<dbReference type="Pfam" id="PF04082">
    <property type="entry name" value="Fungal_trans"/>
    <property type="match status" value="1"/>
</dbReference>
<dbReference type="PANTHER" id="PTHR31001">
    <property type="entry name" value="UNCHARACTERIZED TRANSCRIPTIONAL REGULATORY PROTEIN"/>
    <property type="match status" value="1"/>
</dbReference>
<evidence type="ECO:0000256" key="2">
    <source>
        <dbReference type="ARBA" id="ARBA00023242"/>
    </source>
</evidence>
<dbReference type="SMART" id="SM00906">
    <property type="entry name" value="Fungal_trans"/>
    <property type="match status" value="1"/>
</dbReference>
<evidence type="ECO:0000313" key="6">
    <source>
        <dbReference type="Proteomes" id="UP000799444"/>
    </source>
</evidence>
<dbReference type="CDD" id="cd12148">
    <property type="entry name" value="fungal_TF_MHR"/>
    <property type="match status" value="1"/>
</dbReference>
<sequence length="631" mass="69793">MCADETFTDAVAAQIYVPGYLGPTSYDAILPQDEDPSVSCGRAASEDLGPDQEMSHQHPFTKAMRTQMTTDVLKSLRYYPVILEAVVTYYTHCQAGVVAGPLVIQAVKALAQTVDKYNLTNTSPAPELVSKVLENTGKPLHIPPDITADDFHTLFTGDNLRLEILSQLLATAGRAVMFGLSLHVEWSESFRRTFTSKFIDEMLRNSTTCLVLCTLTAPVHDITIWMFHESTLFCQSICGFTSPPLWRRMGELATQLYALGLHREPKDSELPLFVLETRRKLFCASYVLDKSISTLLGRPLRMSKRHTDITLPLDLSDEELTSADPSAAIQALDADGWNTRGDQLRVSWIRYRYISSRFREEILDFALAKLDSCVETQLLDISRRSNAAREAMPAHMQYTPRCWEDESLPRSACLMLVNVHLYFLYNEFMIQKLLTDAQRFPPNTALLRVCTDMLSIALVLAQVRDRSYDIHRDVMHTVVLYGIPTGAMLATALKQQHASGTPFPAGISRSEIIRMLSVLINHLDTAAHLDSGARPGDGNYNICRKYAKTFTRMIDAVLDAGPAAAATASETTASTSAADLQDLSLDLDFDFLGGTAMDGFEGFDLIGGGLYDNADWGAAAGGAVDVVRLFV</sequence>
<feature type="region of interest" description="Disordered" evidence="3">
    <location>
        <begin position="35"/>
        <end position="56"/>
    </location>
</feature>
<dbReference type="InterPro" id="IPR007219">
    <property type="entry name" value="XnlR_reg_dom"/>
</dbReference>
<dbReference type="Proteomes" id="UP000799444">
    <property type="component" value="Unassembled WGS sequence"/>
</dbReference>
<proteinExistence type="predicted"/>
<dbReference type="InterPro" id="IPR050613">
    <property type="entry name" value="Sec_Metabolite_Reg"/>
</dbReference>
<reference evidence="5" key="1">
    <citation type="journal article" date="2020" name="Stud. Mycol.">
        <title>101 Dothideomycetes genomes: a test case for predicting lifestyles and emergence of pathogens.</title>
        <authorList>
            <person name="Haridas S."/>
            <person name="Albert R."/>
            <person name="Binder M."/>
            <person name="Bloem J."/>
            <person name="Labutti K."/>
            <person name="Salamov A."/>
            <person name="Andreopoulos B."/>
            <person name="Baker S."/>
            <person name="Barry K."/>
            <person name="Bills G."/>
            <person name="Bluhm B."/>
            <person name="Cannon C."/>
            <person name="Castanera R."/>
            <person name="Culley D."/>
            <person name="Daum C."/>
            <person name="Ezra D."/>
            <person name="Gonzalez J."/>
            <person name="Henrissat B."/>
            <person name="Kuo A."/>
            <person name="Liang C."/>
            <person name="Lipzen A."/>
            <person name="Lutzoni F."/>
            <person name="Magnuson J."/>
            <person name="Mondo S."/>
            <person name="Nolan M."/>
            <person name="Ohm R."/>
            <person name="Pangilinan J."/>
            <person name="Park H.-J."/>
            <person name="Ramirez L."/>
            <person name="Alfaro M."/>
            <person name="Sun H."/>
            <person name="Tritt A."/>
            <person name="Yoshinaga Y."/>
            <person name="Zwiers L.-H."/>
            <person name="Turgeon B."/>
            <person name="Goodwin S."/>
            <person name="Spatafora J."/>
            <person name="Crous P."/>
            <person name="Grigoriev I."/>
        </authorList>
    </citation>
    <scope>NUCLEOTIDE SEQUENCE</scope>
    <source>
        <strain evidence="5">CBS 125425</strain>
    </source>
</reference>
<keyword evidence="2" id="KW-0539">Nucleus</keyword>
<dbReference type="GO" id="GO:0005634">
    <property type="term" value="C:nucleus"/>
    <property type="evidence" value="ECO:0007669"/>
    <property type="project" value="UniProtKB-SubCell"/>
</dbReference>
<feature type="domain" description="Xylanolytic transcriptional activator regulatory" evidence="4">
    <location>
        <begin position="245"/>
        <end position="318"/>
    </location>
</feature>
<dbReference type="AlphaFoldDB" id="A0A9P4V1Y2"/>
<organism evidence="5 6">
    <name type="scientific">Polyplosphaeria fusca</name>
    <dbReference type="NCBI Taxonomy" id="682080"/>
    <lineage>
        <taxon>Eukaryota</taxon>
        <taxon>Fungi</taxon>
        <taxon>Dikarya</taxon>
        <taxon>Ascomycota</taxon>
        <taxon>Pezizomycotina</taxon>
        <taxon>Dothideomycetes</taxon>
        <taxon>Pleosporomycetidae</taxon>
        <taxon>Pleosporales</taxon>
        <taxon>Tetraplosphaeriaceae</taxon>
        <taxon>Polyplosphaeria</taxon>
    </lineage>
</organism>
<dbReference type="EMBL" id="ML996159">
    <property type="protein sequence ID" value="KAF2733558.1"/>
    <property type="molecule type" value="Genomic_DNA"/>
</dbReference>
<protein>
    <recommendedName>
        <fullName evidence="4">Xylanolytic transcriptional activator regulatory domain-containing protein</fullName>
    </recommendedName>
</protein>
<accession>A0A9P4V1Y2</accession>
<evidence type="ECO:0000256" key="1">
    <source>
        <dbReference type="ARBA" id="ARBA00004123"/>
    </source>
</evidence>
<keyword evidence="6" id="KW-1185">Reference proteome</keyword>
<dbReference type="GO" id="GO:0006351">
    <property type="term" value="P:DNA-templated transcription"/>
    <property type="evidence" value="ECO:0007669"/>
    <property type="project" value="InterPro"/>
</dbReference>
<evidence type="ECO:0000259" key="4">
    <source>
        <dbReference type="SMART" id="SM00906"/>
    </source>
</evidence>
<evidence type="ECO:0000256" key="3">
    <source>
        <dbReference type="SAM" id="MobiDB-lite"/>
    </source>
</evidence>
<dbReference type="GO" id="GO:0003677">
    <property type="term" value="F:DNA binding"/>
    <property type="evidence" value="ECO:0007669"/>
    <property type="project" value="InterPro"/>
</dbReference>
<dbReference type="PANTHER" id="PTHR31001:SF82">
    <property type="entry name" value="ZN(II)2CYS6 TRANSCRIPTION FACTOR (EUROFUNG)"/>
    <property type="match status" value="1"/>
</dbReference>